<dbReference type="EMBL" id="AZMM01012325">
    <property type="protein sequence ID" value="ETJ33222.1"/>
    <property type="molecule type" value="Genomic_DNA"/>
</dbReference>
<organism evidence="2">
    <name type="scientific">human gut metagenome</name>
    <dbReference type="NCBI Taxonomy" id="408170"/>
    <lineage>
        <taxon>unclassified sequences</taxon>
        <taxon>metagenomes</taxon>
        <taxon>organismal metagenomes</taxon>
    </lineage>
</organism>
<gene>
    <name evidence="2" type="ORF">Q604_UNBC12325G0001</name>
</gene>
<dbReference type="InterPro" id="IPR022537">
    <property type="entry name" value="TRSP_dom"/>
</dbReference>
<sequence length="76" mass="9140">NKKYLKYTGRFGINKEDQKNLLDTVKKESLKFSIDYDEKILFLGTEEFMYIPMLFAKQFEDKDVYYHSTTRSPIVE</sequence>
<dbReference type="Pfam" id="PF12500">
    <property type="entry name" value="TRSP"/>
    <property type="match status" value="1"/>
</dbReference>
<comment type="caution">
    <text evidence="2">The sequence shown here is derived from an EMBL/GenBank/DDBJ whole genome shotgun (WGS) entry which is preliminary data.</text>
</comment>
<feature type="non-terminal residue" evidence="2">
    <location>
        <position position="1"/>
    </location>
</feature>
<name>W1XSL8_9ZZZZ</name>
<proteinExistence type="predicted"/>
<protein>
    <recommendedName>
        <fullName evidence="1">TRSP domain-containing protein</fullName>
    </recommendedName>
</protein>
<evidence type="ECO:0000313" key="2">
    <source>
        <dbReference type="EMBL" id="ETJ33222.1"/>
    </source>
</evidence>
<feature type="non-terminal residue" evidence="2">
    <location>
        <position position="76"/>
    </location>
</feature>
<feature type="domain" description="TRSP" evidence="1">
    <location>
        <begin position="7"/>
        <end position="75"/>
    </location>
</feature>
<evidence type="ECO:0000259" key="1">
    <source>
        <dbReference type="Pfam" id="PF12500"/>
    </source>
</evidence>
<reference evidence="2" key="1">
    <citation type="submission" date="2013-12" db="EMBL/GenBank/DDBJ databases">
        <title>A Varibaculum cambriense genome reconstructed from a premature infant gut community with otherwise low bacterial novelty that shifts toward anaerobic metabolism during the third week of life.</title>
        <authorList>
            <person name="Brown C.T."/>
            <person name="Sharon I."/>
            <person name="Thomas B.C."/>
            <person name="Castelle C.J."/>
            <person name="Morowitz M.J."/>
            <person name="Banfield J.F."/>
        </authorList>
    </citation>
    <scope>NUCLEOTIDE SEQUENCE</scope>
</reference>
<accession>W1XSL8</accession>
<dbReference type="AlphaFoldDB" id="W1XSL8"/>